<organism evidence="1 2">
    <name type="scientific">Pseudomonas mandelii PD30</name>
    <dbReference type="NCBI Taxonomy" id="1419583"/>
    <lineage>
        <taxon>Bacteria</taxon>
        <taxon>Pseudomonadati</taxon>
        <taxon>Pseudomonadota</taxon>
        <taxon>Gammaproteobacteria</taxon>
        <taxon>Pseudomonadales</taxon>
        <taxon>Pseudomonadaceae</taxon>
        <taxon>Pseudomonas</taxon>
    </lineage>
</organism>
<evidence type="ECO:0000313" key="1">
    <source>
        <dbReference type="EMBL" id="KDD67624.1"/>
    </source>
</evidence>
<dbReference type="AlphaFoldDB" id="A0A059L0V7"/>
<dbReference type="RefSeq" id="WP_033058745.1">
    <property type="nucleotide sequence ID" value="NZ_AZQQ01000083.1"/>
</dbReference>
<dbReference type="Proteomes" id="UP000026739">
    <property type="component" value="Unassembled WGS sequence"/>
</dbReference>
<evidence type="ECO:0000313" key="2">
    <source>
        <dbReference type="Proteomes" id="UP000026739"/>
    </source>
</evidence>
<name>A0A059L0V7_9PSED</name>
<gene>
    <name evidence="1" type="ORF">V466_18245</name>
</gene>
<sequence length="147" mass="15420">MKIVSSLTLVVAVGWILGCSSVPDPQVINVPLNATSINAGSIAQTTMMPNGSGTMFWFAVKGKTMGSTLPGRLEAYIYPGSCASLGSKPAFDLNDGPNARFYSPSSLQYFYKSAPVAVDTLRTGGYALVVRENPADGNQNAFCGNLS</sequence>
<comment type="caution">
    <text evidence="1">The sequence shown here is derived from an EMBL/GenBank/DDBJ whole genome shotgun (WGS) entry which is preliminary data.</text>
</comment>
<protein>
    <recommendedName>
        <fullName evidence="3">Lipoprotein</fullName>
    </recommendedName>
</protein>
<proteinExistence type="predicted"/>
<evidence type="ECO:0008006" key="3">
    <source>
        <dbReference type="Google" id="ProtNLM"/>
    </source>
</evidence>
<reference evidence="1 2" key="1">
    <citation type="submission" date="2013-12" db="EMBL/GenBank/DDBJ databases">
        <authorList>
            <person name="Formusa P.A."/>
            <person name="Habash M."/>
            <person name="Lee H."/>
            <person name="Trevors J.T."/>
        </authorList>
    </citation>
    <scope>NUCLEOTIDE SEQUENCE [LARGE SCALE GENOMIC DNA]</scope>
    <source>
        <strain evidence="1 2">PD30</strain>
    </source>
</reference>
<dbReference type="PROSITE" id="PS51257">
    <property type="entry name" value="PROKAR_LIPOPROTEIN"/>
    <property type="match status" value="1"/>
</dbReference>
<dbReference type="EMBL" id="AZQQ01000083">
    <property type="protein sequence ID" value="KDD67624.1"/>
    <property type="molecule type" value="Genomic_DNA"/>
</dbReference>
<accession>A0A059L0V7</accession>